<accession>A0A0D0DW60</accession>
<dbReference type="AlphaFoldDB" id="A0A0D0DW60"/>
<dbReference type="InterPro" id="IPR011010">
    <property type="entry name" value="DNA_brk_join_enz"/>
</dbReference>
<dbReference type="EMBL" id="KN825137">
    <property type="protein sequence ID" value="KIK94001.1"/>
    <property type="molecule type" value="Genomic_DNA"/>
</dbReference>
<feature type="region of interest" description="Disordered" evidence="2">
    <location>
        <begin position="1"/>
        <end position="27"/>
    </location>
</feature>
<feature type="compositionally biased region" description="Polar residues" evidence="2">
    <location>
        <begin position="1"/>
        <end position="15"/>
    </location>
</feature>
<reference evidence="4 5" key="1">
    <citation type="submission" date="2014-04" db="EMBL/GenBank/DDBJ databases">
        <authorList>
            <consortium name="DOE Joint Genome Institute"/>
            <person name="Kuo A."/>
            <person name="Kohler A."/>
            <person name="Jargeat P."/>
            <person name="Nagy L.G."/>
            <person name="Floudas D."/>
            <person name="Copeland A."/>
            <person name="Barry K.W."/>
            <person name="Cichocki N."/>
            <person name="Veneault-Fourrey C."/>
            <person name="LaButti K."/>
            <person name="Lindquist E.A."/>
            <person name="Lipzen A."/>
            <person name="Lundell T."/>
            <person name="Morin E."/>
            <person name="Murat C."/>
            <person name="Sun H."/>
            <person name="Tunlid A."/>
            <person name="Henrissat B."/>
            <person name="Grigoriev I.V."/>
            <person name="Hibbett D.S."/>
            <person name="Martin F."/>
            <person name="Nordberg H.P."/>
            <person name="Cantor M.N."/>
            <person name="Hua S.X."/>
        </authorList>
    </citation>
    <scope>NUCLEOTIDE SEQUENCE [LARGE SCALE GENOMIC DNA]</scope>
    <source>
        <strain evidence="4 5">Ve08.2h10</strain>
    </source>
</reference>
<sequence length="392" mass="43335">PSTNHSRPSSIQKTTYPADLTPLPSPLRPACTARDHLQRWLPAPPSTHNHQSSSATIQESDMTRIKDVMAHAWAESTRESYGSGLLVFHIFCDAKSIPNSDHAPASTQLIALFISSLASQYSGGTVANYLQGVRTWHIIHRLIWSHNNTEIEALLKAAVTLAPTSSKHKPCEPYTVNVLNLMRDNLNLTDPAKAAVFTCLTTTFWCTARVGEFTVPRLDTFNPLLHVKPSNVTHQKDRQGLMVTNFHLPRTKSALLGEDVSSAQQLGPSDPQAAFQNHIVVNSPPMDGHLFVYRHKGGHRPLTKSKFTTSLSSAAKKAGIKPLQGHGIHIGSTLKYLLHNVPFDVIKIKGRWASDAFLVYLCHHAQILAPYIQASPPLHESFLQYTMPPICR</sequence>
<dbReference type="Gene3D" id="1.10.150.130">
    <property type="match status" value="1"/>
</dbReference>
<evidence type="ECO:0000256" key="2">
    <source>
        <dbReference type="SAM" id="MobiDB-lite"/>
    </source>
</evidence>
<dbReference type="InterPro" id="IPR010998">
    <property type="entry name" value="Integrase_recombinase_N"/>
</dbReference>
<dbReference type="InterPro" id="IPR044068">
    <property type="entry name" value="CB"/>
</dbReference>
<dbReference type="HOGENOM" id="CLU_003292_2_2_1"/>
<dbReference type="InterPro" id="IPR052925">
    <property type="entry name" value="Phage_Integrase-like_Recomb"/>
</dbReference>
<dbReference type="STRING" id="930991.A0A0D0DW60"/>
<keyword evidence="1" id="KW-0238">DNA-binding</keyword>
<dbReference type="SUPFAM" id="SSF47823">
    <property type="entry name" value="lambda integrase-like, N-terminal domain"/>
    <property type="match status" value="1"/>
</dbReference>
<dbReference type="Proteomes" id="UP000054538">
    <property type="component" value="Unassembled WGS sequence"/>
</dbReference>
<dbReference type="SUPFAM" id="SSF56349">
    <property type="entry name" value="DNA breaking-rejoining enzymes"/>
    <property type="match status" value="1"/>
</dbReference>
<evidence type="ECO:0000313" key="5">
    <source>
        <dbReference type="Proteomes" id="UP000054538"/>
    </source>
</evidence>
<feature type="non-terminal residue" evidence="4">
    <location>
        <position position="1"/>
    </location>
</feature>
<evidence type="ECO:0000313" key="4">
    <source>
        <dbReference type="EMBL" id="KIK94001.1"/>
    </source>
</evidence>
<dbReference type="PROSITE" id="PS51900">
    <property type="entry name" value="CB"/>
    <property type="match status" value="1"/>
</dbReference>
<dbReference type="GO" id="GO:0003677">
    <property type="term" value="F:DNA binding"/>
    <property type="evidence" value="ECO:0007669"/>
    <property type="project" value="UniProtKB-KW"/>
</dbReference>
<dbReference type="PANTHER" id="PTHR34605">
    <property type="entry name" value="PHAGE_INTEGRASE DOMAIN-CONTAINING PROTEIN"/>
    <property type="match status" value="1"/>
</dbReference>
<keyword evidence="5" id="KW-1185">Reference proteome</keyword>
<dbReference type="InParanoid" id="A0A0D0DW60"/>
<evidence type="ECO:0000259" key="3">
    <source>
        <dbReference type="PROSITE" id="PS51900"/>
    </source>
</evidence>
<reference evidence="5" key="2">
    <citation type="submission" date="2015-01" db="EMBL/GenBank/DDBJ databases">
        <title>Evolutionary Origins and Diversification of the Mycorrhizal Mutualists.</title>
        <authorList>
            <consortium name="DOE Joint Genome Institute"/>
            <consortium name="Mycorrhizal Genomics Consortium"/>
            <person name="Kohler A."/>
            <person name="Kuo A."/>
            <person name="Nagy L.G."/>
            <person name="Floudas D."/>
            <person name="Copeland A."/>
            <person name="Barry K.W."/>
            <person name="Cichocki N."/>
            <person name="Veneault-Fourrey C."/>
            <person name="LaButti K."/>
            <person name="Lindquist E.A."/>
            <person name="Lipzen A."/>
            <person name="Lundell T."/>
            <person name="Morin E."/>
            <person name="Murat C."/>
            <person name="Riley R."/>
            <person name="Ohm R."/>
            <person name="Sun H."/>
            <person name="Tunlid A."/>
            <person name="Henrissat B."/>
            <person name="Grigoriev I.V."/>
            <person name="Hibbett D.S."/>
            <person name="Martin F."/>
        </authorList>
    </citation>
    <scope>NUCLEOTIDE SEQUENCE [LARGE SCALE GENOMIC DNA]</scope>
    <source>
        <strain evidence="5">Ve08.2h10</strain>
    </source>
</reference>
<protein>
    <recommendedName>
        <fullName evidence="3">Core-binding (CB) domain-containing protein</fullName>
    </recommendedName>
</protein>
<dbReference type="PANTHER" id="PTHR34605:SF3">
    <property type="entry name" value="P CELL-TYPE AGGLUTINATION PROTEIN MAP4-LIKE-RELATED"/>
    <property type="match status" value="1"/>
</dbReference>
<evidence type="ECO:0000256" key="1">
    <source>
        <dbReference type="ARBA" id="ARBA00023125"/>
    </source>
</evidence>
<feature type="domain" description="Core-binding (CB)" evidence="3">
    <location>
        <begin position="59"/>
        <end position="141"/>
    </location>
</feature>
<dbReference type="OrthoDB" id="2678913at2759"/>
<organism evidence="4 5">
    <name type="scientific">Paxillus rubicundulus Ve08.2h10</name>
    <dbReference type="NCBI Taxonomy" id="930991"/>
    <lineage>
        <taxon>Eukaryota</taxon>
        <taxon>Fungi</taxon>
        <taxon>Dikarya</taxon>
        <taxon>Basidiomycota</taxon>
        <taxon>Agaricomycotina</taxon>
        <taxon>Agaricomycetes</taxon>
        <taxon>Agaricomycetidae</taxon>
        <taxon>Boletales</taxon>
        <taxon>Paxilineae</taxon>
        <taxon>Paxillaceae</taxon>
        <taxon>Paxillus</taxon>
    </lineage>
</organism>
<gene>
    <name evidence="4" type="ORF">PAXRUDRAFT_785178</name>
</gene>
<name>A0A0D0DW60_9AGAM</name>
<proteinExistence type="predicted"/>